<dbReference type="AlphaFoldDB" id="A0A8S3YKY4"/>
<dbReference type="InterPro" id="IPR001310">
    <property type="entry name" value="Histidine_triad_HIT"/>
</dbReference>
<dbReference type="InterPro" id="IPR036265">
    <property type="entry name" value="HIT-like_sf"/>
</dbReference>
<comment type="caution">
    <text evidence="4">The sequence shown here is derived from an EMBL/GenBank/DDBJ whole genome shotgun (WGS) entry which is preliminary data.</text>
</comment>
<dbReference type="InterPro" id="IPR011146">
    <property type="entry name" value="HIT-like"/>
</dbReference>
<name>A0A8S3YKY4_9EUPU</name>
<keyword evidence="2" id="KW-0732">Signal</keyword>
<feature type="domain" description="HIT" evidence="3">
    <location>
        <begin position="73"/>
        <end position="150"/>
    </location>
</feature>
<proteinExistence type="predicted"/>
<reference evidence="4" key="1">
    <citation type="submission" date="2021-04" db="EMBL/GenBank/DDBJ databases">
        <authorList>
            <consortium name="Molecular Ecology Group"/>
        </authorList>
    </citation>
    <scope>NUCLEOTIDE SEQUENCE</scope>
</reference>
<evidence type="ECO:0000259" key="3">
    <source>
        <dbReference type="PROSITE" id="PS51084"/>
    </source>
</evidence>
<dbReference type="SUPFAM" id="SSF54197">
    <property type="entry name" value="HIT-like"/>
    <property type="match status" value="1"/>
</dbReference>
<dbReference type="PROSITE" id="PS51084">
    <property type="entry name" value="HIT_2"/>
    <property type="match status" value="1"/>
</dbReference>
<gene>
    <name evidence="4" type="ORF">CUNI_LOCUS2982</name>
</gene>
<protein>
    <recommendedName>
        <fullName evidence="3">HIT domain-containing protein</fullName>
    </recommendedName>
</protein>
<dbReference type="PRINTS" id="PR00332">
    <property type="entry name" value="HISTRIAD"/>
</dbReference>
<dbReference type="Gene3D" id="3.30.428.10">
    <property type="entry name" value="HIT-like"/>
    <property type="match status" value="1"/>
</dbReference>
<feature type="chain" id="PRO_5035778511" description="HIT domain-containing protein" evidence="2">
    <location>
        <begin position="27"/>
        <end position="150"/>
    </location>
</feature>
<dbReference type="EMBL" id="CAJHNH020000404">
    <property type="protein sequence ID" value="CAG5117424.1"/>
    <property type="molecule type" value="Genomic_DNA"/>
</dbReference>
<sequence>MAFRLASLRKLTAASLLLVQIRNARAAQNVVLLADKTSHFLQPAGAVRFSSGNTSNDEVTKAQQAKFTGQETIFSKIINKKIPADILYEDSECLAFSDVNPQAPVHFLVIPKKVIPMLSMATESDQLLLGHLLLVAKTTADKLGLSKGYR</sequence>
<organism evidence="4 5">
    <name type="scientific">Candidula unifasciata</name>
    <dbReference type="NCBI Taxonomy" id="100452"/>
    <lineage>
        <taxon>Eukaryota</taxon>
        <taxon>Metazoa</taxon>
        <taxon>Spiralia</taxon>
        <taxon>Lophotrochozoa</taxon>
        <taxon>Mollusca</taxon>
        <taxon>Gastropoda</taxon>
        <taxon>Heterobranchia</taxon>
        <taxon>Euthyneura</taxon>
        <taxon>Panpulmonata</taxon>
        <taxon>Eupulmonata</taxon>
        <taxon>Stylommatophora</taxon>
        <taxon>Helicina</taxon>
        <taxon>Helicoidea</taxon>
        <taxon>Geomitridae</taxon>
        <taxon>Candidula</taxon>
    </lineage>
</organism>
<feature type="signal peptide" evidence="2">
    <location>
        <begin position="1"/>
        <end position="26"/>
    </location>
</feature>
<evidence type="ECO:0000313" key="4">
    <source>
        <dbReference type="EMBL" id="CAG5117424.1"/>
    </source>
</evidence>
<evidence type="ECO:0000256" key="2">
    <source>
        <dbReference type="SAM" id="SignalP"/>
    </source>
</evidence>
<dbReference type="PANTHER" id="PTHR23089">
    <property type="entry name" value="HISTIDINE TRIAD HIT PROTEIN"/>
    <property type="match status" value="1"/>
</dbReference>
<accession>A0A8S3YKY4</accession>
<dbReference type="OrthoDB" id="672793at2759"/>
<dbReference type="Proteomes" id="UP000678393">
    <property type="component" value="Unassembled WGS sequence"/>
</dbReference>
<dbReference type="Pfam" id="PF11969">
    <property type="entry name" value="DcpS_C"/>
    <property type="match status" value="1"/>
</dbReference>
<evidence type="ECO:0000313" key="5">
    <source>
        <dbReference type="Proteomes" id="UP000678393"/>
    </source>
</evidence>
<evidence type="ECO:0000256" key="1">
    <source>
        <dbReference type="PROSITE-ProRule" id="PRU00464"/>
    </source>
</evidence>
<dbReference type="GO" id="GO:0003824">
    <property type="term" value="F:catalytic activity"/>
    <property type="evidence" value="ECO:0007669"/>
    <property type="project" value="InterPro"/>
</dbReference>
<keyword evidence="5" id="KW-1185">Reference proteome</keyword>
<comment type="caution">
    <text evidence="1">Lacks conserved residue(s) required for the propagation of feature annotation.</text>
</comment>